<dbReference type="EMBL" id="JAYKXN010000006">
    <property type="protein sequence ID" value="KAK7279977.1"/>
    <property type="molecule type" value="Genomic_DNA"/>
</dbReference>
<feature type="region of interest" description="Disordered" evidence="1">
    <location>
        <begin position="45"/>
        <end position="117"/>
    </location>
</feature>
<name>A0AAN9FP09_CLITE</name>
<evidence type="ECO:0000256" key="1">
    <source>
        <dbReference type="SAM" id="MobiDB-lite"/>
    </source>
</evidence>
<feature type="compositionally biased region" description="Basic residues" evidence="1">
    <location>
        <begin position="80"/>
        <end position="90"/>
    </location>
</feature>
<evidence type="ECO:0000313" key="3">
    <source>
        <dbReference type="Proteomes" id="UP001359559"/>
    </source>
</evidence>
<evidence type="ECO:0000313" key="2">
    <source>
        <dbReference type="EMBL" id="KAK7279977.1"/>
    </source>
</evidence>
<protein>
    <submittedName>
        <fullName evidence="2">Uncharacterized protein</fullName>
    </submittedName>
</protein>
<comment type="caution">
    <text evidence="2">The sequence shown here is derived from an EMBL/GenBank/DDBJ whole genome shotgun (WGS) entry which is preliminary data.</text>
</comment>
<dbReference type="AlphaFoldDB" id="A0AAN9FP09"/>
<accession>A0AAN9FP09</accession>
<proteinExistence type="predicted"/>
<sequence>MESSTVHLPKMETTTVWTDEKHLHFLATLEASFVRTMLHHYAVSTPPLPLDRHLPDTSESTLDSTKHAHSDSMRTGSRMASRRTKRRSSQRQHSSAEQAVTQLDNGRKGGTCMVGADDKTGEVMFDVPFENLSPKKDS</sequence>
<organism evidence="2 3">
    <name type="scientific">Clitoria ternatea</name>
    <name type="common">Butterfly pea</name>
    <dbReference type="NCBI Taxonomy" id="43366"/>
    <lineage>
        <taxon>Eukaryota</taxon>
        <taxon>Viridiplantae</taxon>
        <taxon>Streptophyta</taxon>
        <taxon>Embryophyta</taxon>
        <taxon>Tracheophyta</taxon>
        <taxon>Spermatophyta</taxon>
        <taxon>Magnoliopsida</taxon>
        <taxon>eudicotyledons</taxon>
        <taxon>Gunneridae</taxon>
        <taxon>Pentapetalae</taxon>
        <taxon>rosids</taxon>
        <taxon>fabids</taxon>
        <taxon>Fabales</taxon>
        <taxon>Fabaceae</taxon>
        <taxon>Papilionoideae</taxon>
        <taxon>50 kb inversion clade</taxon>
        <taxon>NPAAA clade</taxon>
        <taxon>indigoferoid/millettioid clade</taxon>
        <taxon>Phaseoleae</taxon>
        <taxon>Clitoria</taxon>
    </lineage>
</organism>
<gene>
    <name evidence="2" type="ORF">RJT34_25039</name>
</gene>
<reference evidence="2 3" key="1">
    <citation type="submission" date="2024-01" db="EMBL/GenBank/DDBJ databases">
        <title>The genomes of 5 underutilized Papilionoideae crops provide insights into root nodulation and disease resistance.</title>
        <authorList>
            <person name="Yuan L."/>
        </authorList>
    </citation>
    <scope>NUCLEOTIDE SEQUENCE [LARGE SCALE GENOMIC DNA]</scope>
    <source>
        <strain evidence="2">LY-2023</strain>
        <tissue evidence="2">Leaf</tissue>
    </source>
</reference>
<keyword evidence="3" id="KW-1185">Reference proteome</keyword>
<dbReference type="Proteomes" id="UP001359559">
    <property type="component" value="Unassembled WGS sequence"/>
</dbReference>